<dbReference type="PANTHER" id="PTHR43867">
    <property type="entry name" value="CELLULOSE SYNTHASE CATALYTIC SUBUNIT A [UDP-FORMING]"/>
    <property type="match status" value="1"/>
</dbReference>
<evidence type="ECO:0000256" key="3">
    <source>
        <dbReference type="ARBA" id="ARBA00022679"/>
    </source>
</evidence>
<dbReference type="Pfam" id="PF05157">
    <property type="entry name" value="MshEN"/>
    <property type="match status" value="1"/>
</dbReference>
<accession>A0A7W3JV13</accession>
<dbReference type="SUPFAM" id="SSF160246">
    <property type="entry name" value="EspE N-terminal domain-like"/>
    <property type="match status" value="1"/>
</dbReference>
<evidence type="ECO:0000256" key="4">
    <source>
        <dbReference type="ARBA" id="ARBA00022692"/>
    </source>
</evidence>
<evidence type="ECO:0000313" key="10">
    <source>
        <dbReference type="Proteomes" id="UP000524237"/>
    </source>
</evidence>
<evidence type="ECO:0000313" key="9">
    <source>
        <dbReference type="EMBL" id="MBA8829720.1"/>
    </source>
</evidence>
<evidence type="ECO:0000259" key="8">
    <source>
        <dbReference type="Pfam" id="PF05157"/>
    </source>
</evidence>
<keyword evidence="4 7" id="KW-0812">Transmembrane</keyword>
<dbReference type="Proteomes" id="UP000524237">
    <property type="component" value="Unassembled WGS sequence"/>
</dbReference>
<feature type="transmembrane region" description="Helical" evidence="7">
    <location>
        <begin position="173"/>
        <end position="192"/>
    </location>
</feature>
<evidence type="ECO:0000256" key="1">
    <source>
        <dbReference type="ARBA" id="ARBA00004141"/>
    </source>
</evidence>
<keyword evidence="3 9" id="KW-0808">Transferase</keyword>
<dbReference type="InterPro" id="IPR007831">
    <property type="entry name" value="T2SS_GspE_N"/>
</dbReference>
<evidence type="ECO:0000256" key="6">
    <source>
        <dbReference type="ARBA" id="ARBA00023136"/>
    </source>
</evidence>
<dbReference type="Pfam" id="PF13641">
    <property type="entry name" value="Glyco_tranf_2_3"/>
    <property type="match status" value="1"/>
</dbReference>
<feature type="transmembrane region" description="Helical" evidence="7">
    <location>
        <begin position="198"/>
        <end position="218"/>
    </location>
</feature>
<comment type="subcellular location">
    <subcellularLocation>
        <location evidence="1">Membrane</location>
        <topology evidence="1">Multi-pass membrane protein</topology>
    </subcellularLocation>
</comment>
<dbReference type="InterPro" id="IPR029044">
    <property type="entry name" value="Nucleotide-diphossugar_trans"/>
</dbReference>
<feature type="transmembrane region" description="Helical" evidence="7">
    <location>
        <begin position="527"/>
        <end position="548"/>
    </location>
</feature>
<gene>
    <name evidence="9" type="ORF">FB555_001836</name>
</gene>
<evidence type="ECO:0000256" key="2">
    <source>
        <dbReference type="ARBA" id="ARBA00022676"/>
    </source>
</evidence>
<dbReference type="EMBL" id="JACGWU010000006">
    <property type="protein sequence ID" value="MBA8829720.1"/>
    <property type="molecule type" value="Genomic_DNA"/>
</dbReference>
<organism evidence="9 10">
    <name type="scientific">Alpinimonas psychrophila</name>
    <dbReference type="NCBI Taxonomy" id="748908"/>
    <lineage>
        <taxon>Bacteria</taxon>
        <taxon>Bacillati</taxon>
        <taxon>Actinomycetota</taxon>
        <taxon>Actinomycetes</taxon>
        <taxon>Micrococcales</taxon>
        <taxon>Microbacteriaceae</taxon>
        <taxon>Alpinimonas</taxon>
    </lineage>
</organism>
<feature type="domain" description="Type II secretion system protein GspE N-terminal" evidence="8">
    <location>
        <begin position="63"/>
        <end position="148"/>
    </location>
</feature>
<evidence type="ECO:0000256" key="7">
    <source>
        <dbReference type="SAM" id="Phobius"/>
    </source>
</evidence>
<feature type="transmembrane region" description="Helical" evidence="7">
    <location>
        <begin position="568"/>
        <end position="593"/>
    </location>
</feature>
<dbReference type="AlphaFoldDB" id="A0A7W3JV13"/>
<dbReference type="PANTHER" id="PTHR43867:SF2">
    <property type="entry name" value="CELLULOSE SYNTHASE CATALYTIC SUBUNIT A [UDP-FORMING]"/>
    <property type="match status" value="1"/>
</dbReference>
<evidence type="ECO:0000256" key="5">
    <source>
        <dbReference type="ARBA" id="ARBA00022989"/>
    </source>
</evidence>
<dbReference type="GO" id="GO:0016757">
    <property type="term" value="F:glycosyltransferase activity"/>
    <property type="evidence" value="ECO:0007669"/>
    <property type="project" value="UniProtKB-KW"/>
</dbReference>
<protein>
    <submittedName>
        <fullName evidence="9">Cellulose synthase/poly-beta-1,6-N-acetylglucosamine synthase-like glycosyltransferase</fullName>
    </submittedName>
</protein>
<proteinExistence type="predicted"/>
<dbReference type="RefSeq" id="WP_182485138.1">
    <property type="nucleotide sequence ID" value="NZ_JACGWU010000006.1"/>
</dbReference>
<dbReference type="Gene3D" id="3.90.550.10">
    <property type="entry name" value="Spore Coat Polysaccharide Biosynthesis Protein SpsA, Chain A"/>
    <property type="match status" value="1"/>
</dbReference>
<dbReference type="InterPro" id="IPR050321">
    <property type="entry name" value="Glycosyltr_2/OpgH_subfam"/>
</dbReference>
<comment type="caution">
    <text evidence="9">The sequence shown here is derived from an EMBL/GenBank/DDBJ whole genome shotgun (WGS) entry which is preliminary data.</text>
</comment>
<dbReference type="GO" id="GO:0016020">
    <property type="term" value="C:membrane"/>
    <property type="evidence" value="ECO:0007669"/>
    <property type="project" value="UniProtKB-SubCell"/>
</dbReference>
<dbReference type="InterPro" id="IPR037257">
    <property type="entry name" value="T2SS_E_N_sf"/>
</dbReference>
<keyword evidence="6 7" id="KW-0472">Membrane</keyword>
<name>A0A7W3JV13_9MICO</name>
<reference evidence="9 10" key="1">
    <citation type="submission" date="2020-07" db="EMBL/GenBank/DDBJ databases">
        <title>Sequencing the genomes of 1000 actinobacteria strains.</title>
        <authorList>
            <person name="Klenk H.-P."/>
        </authorList>
    </citation>
    <scope>NUCLEOTIDE SEQUENCE [LARGE SCALE GENOMIC DNA]</scope>
    <source>
        <strain evidence="9 10">DSM 23737</strain>
    </source>
</reference>
<keyword evidence="2" id="KW-0328">Glycosyltransferase</keyword>
<sequence>MTQREEAHKPIGQILVSAGHVTELDVQNALESQRLTGGRVGQILILDGAISRLDFYAGLASQMGVPFINLMENSPDAGILDDFEPTDLVQAEWIPFHRDGGVLTIVTSIPLTPPALEEIRTRFNADSISMNVTTNWDITQTVMRYCRARLLFNAAEALANNSPDRSAKSGLRLWQKIVTGALACALIAGFIFERTPTVVTLLVVANVLFLIAVSFRTLTSIVGAFSRHDADVVAQAIAAAHARTGGLDDGESGEPTPNLVPEPDLPVYTILVPVFHEANVVTKVIHHIGQLDWPTAKLQVLLIMEEDDVSTIQACKDARPPEYVDLLIVPAGSPMTKPRACNFALMFAQGDFLVIFDAEDRPDPNQLRVAYAAFLAADEATALDPTTKPLVCVQASLNYFNSRQNVLTRMFTLEYSTWFDGMLPGMEALSLPIPLGGTSNHFRTPLLRQLGGWDPYNVTEDADLGMRAAVAKFRITTINSTTWEEACSEVPAWIRQRTRWIKGYMVTALVDARFPVRFLKSAGWRGAFSSFALIASTPLLFLSYPLVWGFTILTYMGVRFSEFDLPPVFATAAVWNAVVGNLCVIALAAYAGWRRQGWRLASYALVNPAYWFLHSYAAWRAFGQLILKPFSWEKTPHGLDNRPLERGEVT</sequence>
<keyword evidence="5 7" id="KW-1133">Transmembrane helix</keyword>
<keyword evidence="10" id="KW-1185">Reference proteome</keyword>
<dbReference type="SUPFAM" id="SSF53448">
    <property type="entry name" value="Nucleotide-diphospho-sugar transferases"/>
    <property type="match status" value="1"/>
</dbReference>